<dbReference type="PROSITE" id="PS51183">
    <property type="entry name" value="JMJN"/>
    <property type="match status" value="1"/>
</dbReference>
<dbReference type="PROSITE" id="PS51184">
    <property type="entry name" value="JMJC"/>
    <property type="match status" value="1"/>
</dbReference>
<keyword evidence="3" id="KW-0804">Transcription</keyword>
<dbReference type="GeneID" id="9685546"/>
<dbReference type="InterPro" id="IPR003349">
    <property type="entry name" value="JmjN"/>
</dbReference>
<dbReference type="Pfam" id="PF01429">
    <property type="entry name" value="MBD"/>
    <property type="match status" value="1"/>
</dbReference>
<evidence type="ECO:0000313" key="9">
    <source>
        <dbReference type="Proteomes" id="UP000001876"/>
    </source>
</evidence>
<accession>C1MVV9</accession>
<dbReference type="AlphaFoldDB" id="C1MVV9"/>
<comment type="subcellular location">
    <subcellularLocation>
        <location evidence="1">Nucleus</location>
    </subcellularLocation>
</comment>
<evidence type="ECO:0000256" key="3">
    <source>
        <dbReference type="ARBA" id="ARBA00023163"/>
    </source>
</evidence>
<dbReference type="PROSITE" id="PS50982">
    <property type="entry name" value="MBD"/>
    <property type="match status" value="1"/>
</dbReference>
<dbReference type="GO" id="GO:0032454">
    <property type="term" value="F:histone H3K9 demethylase activity"/>
    <property type="evidence" value="ECO:0007669"/>
    <property type="project" value="TreeGrafter"/>
</dbReference>
<dbReference type="InterPro" id="IPR016177">
    <property type="entry name" value="DNA-bd_dom_sf"/>
</dbReference>
<dbReference type="SUPFAM" id="SSF51197">
    <property type="entry name" value="Clavaminate synthase-like"/>
    <property type="match status" value="1"/>
</dbReference>
<dbReference type="RefSeq" id="XP_003059818.1">
    <property type="nucleotide sequence ID" value="XM_003059772.1"/>
</dbReference>
<dbReference type="GO" id="GO:0003677">
    <property type="term" value="F:DNA binding"/>
    <property type="evidence" value="ECO:0007669"/>
    <property type="project" value="InterPro"/>
</dbReference>
<protein>
    <submittedName>
        <fullName evidence="8">Predicted protein</fullName>
    </submittedName>
</protein>
<feature type="domain" description="JmjC" evidence="7">
    <location>
        <begin position="139"/>
        <end position="305"/>
    </location>
</feature>
<gene>
    <name evidence="8" type="ORF">MICPUCDRAFT_59528</name>
</gene>
<evidence type="ECO:0000259" key="6">
    <source>
        <dbReference type="PROSITE" id="PS51183"/>
    </source>
</evidence>
<evidence type="ECO:0000256" key="1">
    <source>
        <dbReference type="ARBA" id="ARBA00004123"/>
    </source>
</evidence>
<dbReference type="OrthoDB" id="9547406at2759"/>
<evidence type="ECO:0000256" key="2">
    <source>
        <dbReference type="ARBA" id="ARBA00023015"/>
    </source>
</evidence>
<feature type="region of interest" description="Disordered" evidence="4">
    <location>
        <begin position="339"/>
        <end position="379"/>
    </location>
</feature>
<dbReference type="GO" id="GO:0000785">
    <property type="term" value="C:chromatin"/>
    <property type="evidence" value="ECO:0007669"/>
    <property type="project" value="TreeGrafter"/>
</dbReference>
<dbReference type="InterPro" id="IPR001739">
    <property type="entry name" value="Methyl_CpG_DNA-bd"/>
</dbReference>
<feature type="compositionally biased region" description="Low complexity" evidence="4">
    <location>
        <begin position="524"/>
        <end position="541"/>
    </location>
</feature>
<name>C1MVV9_MICPC</name>
<evidence type="ECO:0000256" key="4">
    <source>
        <dbReference type="SAM" id="MobiDB-lite"/>
    </source>
</evidence>
<dbReference type="InterPro" id="IPR003347">
    <property type="entry name" value="JmjC_dom"/>
</dbReference>
<evidence type="ECO:0000259" key="7">
    <source>
        <dbReference type="PROSITE" id="PS51184"/>
    </source>
</evidence>
<feature type="domain" description="MBD" evidence="5">
    <location>
        <begin position="381"/>
        <end position="460"/>
    </location>
</feature>
<dbReference type="GO" id="GO:0005634">
    <property type="term" value="C:nucleus"/>
    <property type="evidence" value="ECO:0007669"/>
    <property type="project" value="UniProtKB-SubCell"/>
</dbReference>
<evidence type="ECO:0000259" key="5">
    <source>
        <dbReference type="PROSITE" id="PS50982"/>
    </source>
</evidence>
<dbReference type="SMART" id="SM00558">
    <property type="entry name" value="JmjC"/>
    <property type="match status" value="1"/>
</dbReference>
<feature type="compositionally biased region" description="Low complexity" evidence="4">
    <location>
        <begin position="460"/>
        <end position="478"/>
    </location>
</feature>
<keyword evidence="9" id="KW-1185">Reference proteome</keyword>
<evidence type="ECO:0000313" key="8">
    <source>
        <dbReference type="EMBL" id="EEH55770.1"/>
    </source>
</evidence>
<dbReference type="GO" id="GO:0051864">
    <property type="term" value="F:histone H3K36 demethylase activity"/>
    <property type="evidence" value="ECO:0007669"/>
    <property type="project" value="TreeGrafter"/>
</dbReference>
<dbReference type="Gene3D" id="3.30.890.10">
    <property type="entry name" value="Methyl-cpg-binding Protein 2, Chain A"/>
    <property type="match status" value="1"/>
</dbReference>
<dbReference type="SMART" id="SM00545">
    <property type="entry name" value="JmjN"/>
    <property type="match status" value="1"/>
</dbReference>
<dbReference type="SMART" id="SM00391">
    <property type="entry name" value="MBD"/>
    <property type="match status" value="1"/>
</dbReference>
<feature type="compositionally biased region" description="Basic residues" evidence="4">
    <location>
        <begin position="508"/>
        <end position="518"/>
    </location>
</feature>
<dbReference type="STRING" id="564608.C1MVV9"/>
<dbReference type="Pfam" id="PF02373">
    <property type="entry name" value="JmjC"/>
    <property type="match status" value="1"/>
</dbReference>
<feature type="compositionally biased region" description="Basic and acidic residues" evidence="4">
    <location>
        <begin position="410"/>
        <end position="427"/>
    </location>
</feature>
<feature type="compositionally biased region" description="Low complexity" evidence="4">
    <location>
        <begin position="347"/>
        <end position="361"/>
    </location>
</feature>
<reference evidence="8 9" key="1">
    <citation type="journal article" date="2009" name="Science">
        <title>Green evolution and dynamic adaptations revealed by genomes of the marine picoeukaryotes Micromonas.</title>
        <authorList>
            <person name="Worden A.Z."/>
            <person name="Lee J.H."/>
            <person name="Mock T."/>
            <person name="Rouze P."/>
            <person name="Simmons M.P."/>
            <person name="Aerts A.L."/>
            <person name="Allen A.E."/>
            <person name="Cuvelier M.L."/>
            <person name="Derelle E."/>
            <person name="Everett M.V."/>
            <person name="Foulon E."/>
            <person name="Grimwood J."/>
            <person name="Gundlach H."/>
            <person name="Henrissat B."/>
            <person name="Napoli C."/>
            <person name="McDonald S.M."/>
            <person name="Parker M.S."/>
            <person name="Rombauts S."/>
            <person name="Salamov A."/>
            <person name="Von Dassow P."/>
            <person name="Badger J.H."/>
            <person name="Coutinho P.M."/>
            <person name="Demir E."/>
            <person name="Dubchak I."/>
            <person name="Gentemann C."/>
            <person name="Eikrem W."/>
            <person name="Gready J.E."/>
            <person name="John U."/>
            <person name="Lanier W."/>
            <person name="Lindquist E.A."/>
            <person name="Lucas S."/>
            <person name="Mayer K.F."/>
            <person name="Moreau H."/>
            <person name="Not F."/>
            <person name="Otillar R."/>
            <person name="Panaud O."/>
            <person name="Pangilinan J."/>
            <person name="Paulsen I."/>
            <person name="Piegu B."/>
            <person name="Poliakov A."/>
            <person name="Robbens S."/>
            <person name="Schmutz J."/>
            <person name="Toulza E."/>
            <person name="Wyss T."/>
            <person name="Zelensky A."/>
            <person name="Zhou K."/>
            <person name="Armbrust E.V."/>
            <person name="Bhattacharya D."/>
            <person name="Goodenough U.W."/>
            <person name="Van de Peer Y."/>
            <person name="Grigoriev I.V."/>
        </authorList>
    </citation>
    <scope>NUCLEOTIDE SEQUENCE [LARGE SCALE GENOMIC DNA]</scope>
    <source>
        <strain evidence="8 9">CCMP1545</strain>
    </source>
</reference>
<dbReference type="EMBL" id="GG663741">
    <property type="protein sequence ID" value="EEH55770.1"/>
    <property type="molecule type" value="Genomic_DNA"/>
</dbReference>
<dbReference type="Proteomes" id="UP000001876">
    <property type="component" value="Unassembled WGS sequence"/>
</dbReference>
<dbReference type="OMA" id="PEGWKRT"/>
<sequence>MGKKVREPPVFYPTMADMRGSFEAYVESIEEDLEEFGIGRIVPPAGWKPRQGSYDDVDFTVPHPITQHATGRKGLFRTLLVEQKPLSIKKDFKPKAMMKENMPSEAAMQDTSTLEREFWKKVTYSPPMYCADVPGTLFDSSNWGWDVSRLDSLLSRTLKKKGITLAGVNSSYLYFGMWRSLFAWHTEDLDLYSVNYLHYGAPKFWYAVAPEDRERFEILAQGMVPEMWRHCPEFLRHKELLISPTLLEQNGIPFTKMMQHPGEFVVTYPGSYHSGFNVGFNCAESCNFATEEWVEIGEEAGICECRDDSVRLDMSIFDDNVCARVDEDDYTAVKRGRCGAPRREPTRGGAAAAAAARGGKTATDRDRDERVKPTPLKLPSGRKAIGADVLVPEGWKRTVVKRPAGTLKKNTPDADRDTFYRSPDGKTLKSKHEVTKYLGSNPSASHGVTVKDFFFETTPSDAPPARLLAPATPSPASSGEKKTFGGGGRSTSGGAKRKPSTTTTSAQSKRRVAPKSKATKLNASKSSGGVGKKSSSTATPKTKSKRESLSGFLSPLKLFASSSGAAKQRNEKTGKVPMSRTERAAAVDVAPETFKKYKQAGLLENAITDVLRRAGAVGKAVRGSSLVMQVEQALGVGSGTLRSHGNQIQTMSRTLSRRVK</sequence>
<dbReference type="eggNOG" id="KOG0958">
    <property type="taxonomic scope" value="Eukaryota"/>
</dbReference>
<keyword evidence="2" id="KW-0805">Transcription regulation</keyword>
<dbReference type="PANTHER" id="PTHR10694">
    <property type="entry name" value="LYSINE-SPECIFIC DEMETHYLASE"/>
    <property type="match status" value="1"/>
</dbReference>
<dbReference type="Gene3D" id="2.60.120.650">
    <property type="entry name" value="Cupin"/>
    <property type="match status" value="1"/>
</dbReference>
<dbReference type="Pfam" id="PF02375">
    <property type="entry name" value="JmjN"/>
    <property type="match status" value="1"/>
</dbReference>
<dbReference type="PANTHER" id="PTHR10694:SF7">
    <property type="entry name" value="[HISTONE H3]-TRIMETHYL-L-LYSINE(9) DEMETHYLASE"/>
    <property type="match status" value="1"/>
</dbReference>
<dbReference type="KEGG" id="mpp:MICPUCDRAFT_59528"/>
<feature type="compositionally biased region" description="Basic and acidic residues" evidence="4">
    <location>
        <begin position="362"/>
        <end position="372"/>
    </location>
</feature>
<organism evidence="9">
    <name type="scientific">Micromonas pusilla (strain CCMP1545)</name>
    <name type="common">Picoplanktonic green alga</name>
    <dbReference type="NCBI Taxonomy" id="564608"/>
    <lineage>
        <taxon>Eukaryota</taxon>
        <taxon>Viridiplantae</taxon>
        <taxon>Chlorophyta</taxon>
        <taxon>Mamiellophyceae</taxon>
        <taxon>Mamiellales</taxon>
        <taxon>Mamiellaceae</taxon>
        <taxon>Micromonas</taxon>
    </lineage>
</organism>
<feature type="region of interest" description="Disordered" evidence="4">
    <location>
        <begin position="460"/>
        <end position="584"/>
    </location>
</feature>
<feature type="domain" description="JmjN" evidence="6">
    <location>
        <begin position="8"/>
        <end position="50"/>
    </location>
</feature>
<dbReference type="GO" id="GO:0010468">
    <property type="term" value="P:regulation of gene expression"/>
    <property type="evidence" value="ECO:0007669"/>
    <property type="project" value="TreeGrafter"/>
</dbReference>
<dbReference type="CDD" id="cd00122">
    <property type="entry name" value="MBD"/>
    <property type="match status" value="1"/>
</dbReference>
<feature type="compositionally biased region" description="Basic and acidic residues" evidence="4">
    <location>
        <begin position="568"/>
        <end position="584"/>
    </location>
</feature>
<dbReference type="SUPFAM" id="SSF54171">
    <property type="entry name" value="DNA-binding domain"/>
    <property type="match status" value="1"/>
</dbReference>
<feature type="region of interest" description="Disordered" evidence="4">
    <location>
        <begin position="403"/>
        <end position="427"/>
    </location>
</feature>
<proteinExistence type="predicted"/>